<evidence type="ECO:0000256" key="3">
    <source>
        <dbReference type="ARBA" id="ARBA00022448"/>
    </source>
</evidence>
<sequence>MELNEKITLRQFNLLIILFTIGTSILLSPASLAAYAGNDAWLSAILSVVIGLVILVFFWSVSRQFPTSNLVDISEQVLGKWLGKLAALLFACFSLISAATVLWVIGNFLVTQIMPETPMMFLHFLLMGSVVYGVLLGIEVICRTVEIFFPYIVTLLLIIYIFSVPSIKIEHIQPMLDGGFKPILEGAIFDTSVSLLPLIVLFMVFPKLVTNKKRVLPKVMVSYLIAGTFIIAITFITITVLGVEITANQTYPTYVVAKSLNVEGLIQRAEVVIAVSWLLTIFFKLSLYFYASVTVLAQVLNLNTYRTITVPMGMLTVALSLIVYPSTTYANEWNESTWLWFALTFGIVYPLLLSLIGRVLGIKGKK</sequence>
<accession>A0ABQ1PEK2</accession>
<keyword evidence="6 8" id="KW-1133">Transmembrane helix</keyword>
<evidence type="ECO:0000256" key="1">
    <source>
        <dbReference type="ARBA" id="ARBA00004141"/>
    </source>
</evidence>
<keyword evidence="5 8" id="KW-0812">Transmembrane</keyword>
<feature type="transmembrane region" description="Helical" evidence="8">
    <location>
        <begin position="221"/>
        <end position="243"/>
    </location>
</feature>
<feature type="transmembrane region" description="Helical" evidence="8">
    <location>
        <begin position="338"/>
        <end position="360"/>
    </location>
</feature>
<feature type="transmembrane region" description="Helical" evidence="8">
    <location>
        <begin position="271"/>
        <end position="296"/>
    </location>
</feature>
<dbReference type="NCBIfam" id="TIGR00912">
    <property type="entry name" value="2A0309"/>
    <property type="match status" value="1"/>
</dbReference>
<dbReference type="PANTHER" id="PTHR34975">
    <property type="entry name" value="SPORE GERMINATION PROTEIN A2"/>
    <property type="match status" value="1"/>
</dbReference>
<feature type="transmembrane region" description="Helical" evidence="8">
    <location>
        <begin position="12"/>
        <end position="35"/>
    </location>
</feature>
<evidence type="ECO:0000256" key="5">
    <source>
        <dbReference type="ARBA" id="ARBA00022692"/>
    </source>
</evidence>
<dbReference type="RefSeq" id="WP_062443304.1">
    <property type="nucleotide sequence ID" value="NZ_BMCJ01000005.1"/>
</dbReference>
<organism evidence="9 10">
    <name type="scientific">Thalassobacillus devorans</name>
    <dbReference type="NCBI Taxonomy" id="279813"/>
    <lineage>
        <taxon>Bacteria</taxon>
        <taxon>Bacillati</taxon>
        <taxon>Bacillota</taxon>
        <taxon>Bacilli</taxon>
        <taxon>Bacillales</taxon>
        <taxon>Bacillaceae</taxon>
        <taxon>Thalassobacillus</taxon>
    </lineage>
</organism>
<dbReference type="PANTHER" id="PTHR34975:SF2">
    <property type="entry name" value="SPORE GERMINATION PROTEIN A2"/>
    <property type="match status" value="1"/>
</dbReference>
<protein>
    <submittedName>
        <fullName evidence="9">Germination protein</fullName>
    </submittedName>
</protein>
<feature type="transmembrane region" description="Helical" evidence="8">
    <location>
        <begin position="148"/>
        <end position="167"/>
    </location>
</feature>
<dbReference type="Proteomes" id="UP000619534">
    <property type="component" value="Unassembled WGS sequence"/>
</dbReference>
<dbReference type="InterPro" id="IPR004761">
    <property type="entry name" value="Spore_GerAB"/>
</dbReference>
<feature type="transmembrane region" description="Helical" evidence="8">
    <location>
        <begin position="187"/>
        <end position="209"/>
    </location>
</feature>
<name>A0ABQ1PEK2_9BACI</name>
<comment type="subcellular location">
    <subcellularLocation>
        <location evidence="1">Membrane</location>
        <topology evidence="1">Multi-pass membrane protein</topology>
    </subcellularLocation>
</comment>
<feature type="transmembrane region" description="Helical" evidence="8">
    <location>
        <begin position="308"/>
        <end position="326"/>
    </location>
</feature>
<evidence type="ECO:0000256" key="6">
    <source>
        <dbReference type="ARBA" id="ARBA00022989"/>
    </source>
</evidence>
<dbReference type="Gene3D" id="1.20.1740.10">
    <property type="entry name" value="Amino acid/polyamine transporter I"/>
    <property type="match status" value="1"/>
</dbReference>
<evidence type="ECO:0000256" key="2">
    <source>
        <dbReference type="ARBA" id="ARBA00007998"/>
    </source>
</evidence>
<dbReference type="Pfam" id="PF03845">
    <property type="entry name" value="Spore_permease"/>
    <property type="match status" value="1"/>
</dbReference>
<evidence type="ECO:0000256" key="8">
    <source>
        <dbReference type="SAM" id="Phobius"/>
    </source>
</evidence>
<evidence type="ECO:0000313" key="10">
    <source>
        <dbReference type="Proteomes" id="UP000619534"/>
    </source>
</evidence>
<feature type="transmembrane region" description="Helical" evidence="8">
    <location>
        <begin position="120"/>
        <end position="141"/>
    </location>
</feature>
<feature type="transmembrane region" description="Helical" evidence="8">
    <location>
        <begin position="81"/>
        <end position="105"/>
    </location>
</feature>
<keyword evidence="7 8" id="KW-0472">Membrane</keyword>
<keyword evidence="3" id="KW-0813">Transport</keyword>
<evidence type="ECO:0000256" key="4">
    <source>
        <dbReference type="ARBA" id="ARBA00022544"/>
    </source>
</evidence>
<keyword evidence="4" id="KW-0309">Germination</keyword>
<comment type="similarity">
    <text evidence="2">Belongs to the amino acid-polyamine-organocation (APC) superfamily. Spore germination protein (SGP) (TC 2.A.3.9) family.</text>
</comment>
<dbReference type="EMBL" id="BMCJ01000005">
    <property type="protein sequence ID" value="GGC95674.1"/>
    <property type="molecule type" value="Genomic_DNA"/>
</dbReference>
<feature type="transmembrane region" description="Helical" evidence="8">
    <location>
        <begin position="41"/>
        <end position="61"/>
    </location>
</feature>
<comment type="caution">
    <text evidence="9">The sequence shown here is derived from an EMBL/GenBank/DDBJ whole genome shotgun (WGS) entry which is preliminary data.</text>
</comment>
<evidence type="ECO:0000256" key="7">
    <source>
        <dbReference type="ARBA" id="ARBA00023136"/>
    </source>
</evidence>
<reference evidence="10" key="1">
    <citation type="journal article" date="2019" name="Int. J. Syst. Evol. Microbiol.">
        <title>The Global Catalogue of Microorganisms (GCM) 10K type strain sequencing project: providing services to taxonomists for standard genome sequencing and annotation.</title>
        <authorList>
            <consortium name="The Broad Institute Genomics Platform"/>
            <consortium name="The Broad Institute Genome Sequencing Center for Infectious Disease"/>
            <person name="Wu L."/>
            <person name="Ma J."/>
        </authorList>
    </citation>
    <scope>NUCLEOTIDE SEQUENCE [LARGE SCALE GENOMIC DNA]</scope>
    <source>
        <strain evidence="10">CCM 7282</strain>
    </source>
</reference>
<proteinExistence type="inferred from homology"/>
<gene>
    <name evidence="9" type="ORF">GCM10007216_28030</name>
</gene>
<evidence type="ECO:0000313" key="9">
    <source>
        <dbReference type="EMBL" id="GGC95674.1"/>
    </source>
</evidence>
<keyword evidence="10" id="KW-1185">Reference proteome</keyword>